<dbReference type="Gene3D" id="1.10.443.10">
    <property type="entry name" value="Intergrase catalytic core"/>
    <property type="match status" value="1"/>
</dbReference>
<dbReference type="SUPFAM" id="SSF56349">
    <property type="entry name" value="DNA breaking-rejoining enzymes"/>
    <property type="match status" value="1"/>
</dbReference>
<proteinExistence type="inferred from homology"/>
<protein>
    <submittedName>
        <fullName evidence="6">Tyrosine-type recombinase/integrase</fullName>
    </submittedName>
</protein>
<evidence type="ECO:0000313" key="6">
    <source>
        <dbReference type="EMBL" id="MEX6430097.1"/>
    </source>
</evidence>
<evidence type="ECO:0000256" key="2">
    <source>
        <dbReference type="ARBA" id="ARBA00023125"/>
    </source>
</evidence>
<dbReference type="RefSeq" id="WP_369084643.1">
    <property type="nucleotide sequence ID" value="NZ_JBFSHR010000035.1"/>
</dbReference>
<dbReference type="Proteomes" id="UP001560267">
    <property type="component" value="Unassembled WGS sequence"/>
</dbReference>
<dbReference type="InterPro" id="IPR002104">
    <property type="entry name" value="Integrase_catalytic"/>
</dbReference>
<gene>
    <name evidence="6" type="ORF">AB6A68_09645</name>
</gene>
<dbReference type="InterPro" id="IPR050090">
    <property type="entry name" value="Tyrosine_recombinase_XerCD"/>
</dbReference>
<comment type="caution">
    <text evidence="6">The sequence shown here is derived from an EMBL/GenBank/DDBJ whole genome shotgun (WGS) entry which is preliminary data.</text>
</comment>
<dbReference type="Pfam" id="PF00589">
    <property type="entry name" value="Phage_integrase"/>
    <property type="match status" value="1"/>
</dbReference>
<dbReference type="PROSITE" id="PS51898">
    <property type="entry name" value="TYR_RECOMBINASE"/>
    <property type="match status" value="1"/>
</dbReference>
<accession>A0ABV3Y3G4</accession>
<evidence type="ECO:0000256" key="3">
    <source>
        <dbReference type="ARBA" id="ARBA00023172"/>
    </source>
</evidence>
<feature type="domain" description="Tyr recombinase" evidence="5">
    <location>
        <begin position="1"/>
        <end position="134"/>
    </location>
</feature>
<evidence type="ECO:0000256" key="1">
    <source>
        <dbReference type="ARBA" id="ARBA00008857"/>
    </source>
</evidence>
<keyword evidence="2" id="KW-0238">DNA-binding</keyword>
<dbReference type="InterPro" id="IPR011010">
    <property type="entry name" value="DNA_brk_join_enz"/>
</dbReference>
<keyword evidence="3" id="KW-0233">DNA recombination</keyword>
<sequence length="256" mass="28428">MPLGKLKTERSIPLDAETITILEAWKAQRGHQRAYPHPDTGVPTEFLFQERGRPLGQSRIRKGLRDAAHVAGLVGPDGQPYVPTPHQLRHTFATQLLNAGLSLTALMALLGHVTPEMTLRYATLSSPTLRKAYEEAMGKVRKSIPVAALGRTAVPARVDWLASEFLKTRVANGYCSRHLPAGACPYANICETCDNFTPTAQFLSVLHEQLDDILDLKADAERRDWSAEVERHRRVIEALTRHINQLENLPTSETSS</sequence>
<evidence type="ECO:0000259" key="5">
    <source>
        <dbReference type="PROSITE" id="PS51898"/>
    </source>
</evidence>
<reference evidence="6 7" key="1">
    <citation type="submission" date="2024-07" db="EMBL/GenBank/DDBJ databases">
        <title>Draft Genome Sequence of Ferrimicrobium acidiphilum Strain YE2023, Isolated from a Pulp of Bioleach Reactor.</title>
        <authorList>
            <person name="Elkina Y.A."/>
            <person name="Bulaeva A.G."/>
            <person name="Beletsky A.V."/>
            <person name="Mardanov A.V."/>
        </authorList>
    </citation>
    <scope>NUCLEOTIDE SEQUENCE [LARGE SCALE GENOMIC DNA]</scope>
    <source>
        <strain evidence="6 7">YE2023</strain>
    </source>
</reference>
<dbReference type="CDD" id="cd00397">
    <property type="entry name" value="DNA_BRE_C"/>
    <property type="match status" value="1"/>
</dbReference>
<keyword evidence="4" id="KW-0175">Coiled coil</keyword>
<organism evidence="6 7">
    <name type="scientific">Ferrimicrobium acidiphilum</name>
    <dbReference type="NCBI Taxonomy" id="121039"/>
    <lineage>
        <taxon>Bacteria</taxon>
        <taxon>Bacillati</taxon>
        <taxon>Actinomycetota</taxon>
        <taxon>Acidimicrobiia</taxon>
        <taxon>Acidimicrobiales</taxon>
        <taxon>Acidimicrobiaceae</taxon>
        <taxon>Ferrimicrobium</taxon>
    </lineage>
</organism>
<feature type="coiled-coil region" evidence="4">
    <location>
        <begin position="203"/>
        <end position="249"/>
    </location>
</feature>
<dbReference type="InterPro" id="IPR013762">
    <property type="entry name" value="Integrase-like_cat_sf"/>
</dbReference>
<keyword evidence="7" id="KW-1185">Reference proteome</keyword>
<comment type="similarity">
    <text evidence="1">Belongs to the 'phage' integrase family.</text>
</comment>
<dbReference type="EMBL" id="JBFSHR010000035">
    <property type="protein sequence ID" value="MEX6430097.1"/>
    <property type="molecule type" value="Genomic_DNA"/>
</dbReference>
<dbReference type="PANTHER" id="PTHR30349">
    <property type="entry name" value="PHAGE INTEGRASE-RELATED"/>
    <property type="match status" value="1"/>
</dbReference>
<name>A0ABV3Y3G4_9ACTN</name>
<dbReference type="PANTHER" id="PTHR30349:SF41">
    <property type="entry name" value="INTEGRASE_RECOMBINASE PROTEIN MJ0367-RELATED"/>
    <property type="match status" value="1"/>
</dbReference>
<evidence type="ECO:0000313" key="7">
    <source>
        <dbReference type="Proteomes" id="UP001560267"/>
    </source>
</evidence>
<evidence type="ECO:0000256" key="4">
    <source>
        <dbReference type="SAM" id="Coils"/>
    </source>
</evidence>